<keyword evidence="4 9" id="KW-0378">Hydrolase</keyword>
<evidence type="ECO:0000256" key="3">
    <source>
        <dbReference type="ARBA" id="ARBA00022669"/>
    </source>
</evidence>
<keyword evidence="7 9" id="KW-0326">Glycosidase</keyword>
<keyword evidence="5" id="KW-0146">Chitin degradation</keyword>
<dbReference type="GO" id="GO:0008843">
    <property type="term" value="F:endochitinase activity"/>
    <property type="evidence" value="ECO:0007669"/>
    <property type="project" value="UniProtKB-EC"/>
</dbReference>
<dbReference type="PANTHER" id="PTHR45708">
    <property type="entry name" value="ENDOCHITINASE"/>
    <property type="match status" value="1"/>
</dbReference>
<proteinExistence type="inferred from homology"/>
<feature type="domain" description="GH18" evidence="13">
    <location>
        <begin position="29"/>
        <end position="374"/>
    </location>
</feature>
<keyword evidence="3" id="KW-0147">Chitin-binding</keyword>
<evidence type="ECO:0000256" key="10">
    <source>
        <dbReference type="RuleBase" id="RU004453"/>
    </source>
</evidence>
<dbReference type="InterPro" id="IPR045321">
    <property type="entry name" value="Cts1-like"/>
</dbReference>
<dbReference type="InterPro" id="IPR017853">
    <property type="entry name" value="GH"/>
</dbReference>
<evidence type="ECO:0000256" key="12">
    <source>
        <dbReference type="SAM" id="SignalP"/>
    </source>
</evidence>
<evidence type="ECO:0000313" key="14">
    <source>
        <dbReference type="EMBL" id="KAJ8496865.1"/>
    </source>
</evidence>
<keyword evidence="12" id="KW-0732">Signal</keyword>
<dbReference type="PROSITE" id="PS51910">
    <property type="entry name" value="GH18_2"/>
    <property type="match status" value="1"/>
</dbReference>
<comment type="caution">
    <text evidence="14">The sequence shown here is derived from an EMBL/GenBank/DDBJ whole genome shotgun (WGS) entry which is preliminary data.</text>
</comment>
<dbReference type="InterPro" id="IPR050542">
    <property type="entry name" value="Glycosyl_Hydrlase18_Chitinase"/>
</dbReference>
<evidence type="ECO:0000313" key="15">
    <source>
        <dbReference type="Proteomes" id="UP001215151"/>
    </source>
</evidence>
<dbReference type="Pfam" id="PF00704">
    <property type="entry name" value="Glyco_hydro_18"/>
    <property type="match status" value="1"/>
</dbReference>
<evidence type="ECO:0000256" key="1">
    <source>
        <dbReference type="ARBA" id="ARBA00000822"/>
    </source>
</evidence>
<feature type="compositionally biased region" description="Basic residues" evidence="11">
    <location>
        <begin position="429"/>
        <end position="440"/>
    </location>
</feature>
<dbReference type="SUPFAM" id="SSF51445">
    <property type="entry name" value="(Trans)glycosidases"/>
    <property type="match status" value="1"/>
</dbReference>
<dbReference type="AlphaFoldDB" id="A0AAD7U4V4"/>
<dbReference type="InterPro" id="IPR001223">
    <property type="entry name" value="Glyco_hydro18_cat"/>
</dbReference>
<sequence>MRGAFSLAFFILSLGLLERVVAFDLSRKDNLAAYWGQDSAGNQKRLSSYCNDTTIDVFPIAFLYIFRGEGGEPVIDFANVCATLICNKWDDDTYSGTDLANCSFMAEDIKQCQAAGKVITLSLGGATGEVGFSSDSQAETFADQIWNQFLGGESDIRPFGDAILDGLDLDIESGTPAHYAAFVHRIRSNAGLTNFTAASYALNVTAQANATLALNGNATIHGQGVDNSTTHHGHKNGTNTTAVIDVTNRKKYYYITAAPQCPYPDAYIGAALNEAPFDAVYVQFYNNYCGLDQPDEYNFDTWDKWAKTKSANPDVKVYIGAPGSKDSAGQGYVSAERLAEYVSDAQEKYSSFGGVMIWDISTAHTNNRFDLGIKTAMVTSALKLFPEELPRNSTSPTGTSPTRTDTADDSDTASAEDCEDEDHSAESSHRRRVNSRFFRL</sequence>
<dbReference type="GO" id="GO:0000272">
    <property type="term" value="P:polysaccharide catabolic process"/>
    <property type="evidence" value="ECO:0007669"/>
    <property type="project" value="UniProtKB-KW"/>
</dbReference>
<dbReference type="CDD" id="cd02877">
    <property type="entry name" value="GH18_hevamine_XipI_class_III"/>
    <property type="match status" value="1"/>
</dbReference>
<feature type="compositionally biased region" description="Acidic residues" evidence="11">
    <location>
        <begin position="407"/>
        <end position="423"/>
    </location>
</feature>
<keyword evidence="8" id="KW-0624">Polysaccharide degradation</keyword>
<dbReference type="EC" id="3.2.1.14" evidence="2"/>
<dbReference type="PANTHER" id="PTHR45708:SF49">
    <property type="entry name" value="ENDOCHITINASE"/>
    <property type="match status" value="1"/>
</dbReference>
<name>A0AAD7U4V4_9APHY</name>
<dbReference type="Proteomes" id="UP001215151">
    <property type="component" value="Unassembled WGS sequence"/>
</dbReference>
<feature type="compositionally biased region" description="Low complexity" evidence="11">
    <location>
        <begin position="391"/>
        <end position="404"/>
    </location>
</feature>
<keyword evidence="6" id="KW-0119">Carbohydrate metabolism</keyword>
<evidence type="ECO:0000256" key="5">
    <source>
        <dbReference type="ARBA" id="ARBA00023024"/>
    </source>
</evidence>
<comment type="catalytic activity">
    <reaction evidence="1">
        <text>Random endo-hydrolysis of N-acetyl-beta-D-glucosaminide (1-&gt;4)-beta-linkages in chitin and chitodextrins.</text>
        <dbReference type="EC" id="3.2.1.14"/>
    </reaction>
</comment>
<evidence type="ECO:0000259" key="13">
    <source>
        <dbReference type="PROSITE" id="PS51910"/>
    </source>
</evidence>
<organism evidence="14 15">
    <name type="scientific">Trametes cubensis</name>
    <dbReference type="NCBI Taxonomy" id="1111947"/>
    <lineage>
        <taxon>Eukaryota</taxon>
        <taxon>Fungi</taxon>
        <taxon>Dikarya</taxon>
        <taxon>Basidiomycota</taxon>
        <taxon>Agaricomycotina</taxon>
        <taxon>Agaricomycetes</taxon>
        <taxon>Polyporales</taxon>
        <taxon>Polyporaceae</taxon>
        <taxon>Trametes</taxon>
    </lineage>
</organism>
<gene>
    <name evidence="14" type="ORF">ONZ51_g855</name>
</gene>
<evidence type="ECO:0000256" key="11">
    <source>
        <dbReference type="SAM" id="MobiDB-lite"/>
    </source>
</evidence>
<dbReference type="InterPro" id="IPR001579">
    <property type="entry name" value="Glyco_hydro_18_chit_AS"/>
</dbReference>
<feature type="signal peptide" evidence="12">
    <location>
        <begin position="1"/>
        <end position="22"/>
    </location>
</feature>
<dbReference type="Gene3D" id="3.20.20.80">
    <property type="entry name" value="Glycosidases"/>
    <property type="match status" value="1"/>
</dbReference>
<keyword evidence="15" id="KW-1185">Reference proteome</keyword>
<dbReference type="GO" id="GO:0008061">
    <property type="term" value="F:chitin binding"/>
    <property type="evidence" value="ECO:0007669"/>
    <property type="project" value="UniProtKB-KW"/>
</dbReference>
<feature type="chain" id="PRO_5042063251" description="chitinase" evidence="12">
    <location>
        <begin position="23"/>
        <end position="440"/>
    </location>
</feature>
<evidence type="ECO:0000256" key="6">
    <source>
        <dbReference type="ARBA" id="ARBA00023277"/>
    </source>
</evidence>
<dbReference type="GO" id="GO:0005576">
    <property type="term" value="C:extracellular region"/>
    <property type="evidence" value="ECO:0007669"/>
    <property type="project" value="TreeGrafter"/>
</dbReference>
<evidence type="ECO:0000256" key="7">
    <source>
        <dbReference type="ARBA" id="ARBA00023295"/>
    </source>
</evidence>
<evidence type="ECO:0000256" key="2">
    <source>
        <dbReference type="ARBA" id="ARBA00012729"/>
    </source>
</evidence>
<feature type="region of interest" description="Disordered" evidence="11">
    <location>
        <begin position="387"/>
        <end position="440"/>
    </location>
</feature>
<protein>
    <recommendedName>
        <fullName evidence="2">chitinase</fullName>
        <ecNumber evidence="2">3.2.1.14</ecNumber>
    </recommendedName>
</protein>
<dbReference type="EMBL" id="JAPEVG010000011">
    <property type="protein sequence ID" value="KAJ8496865.1"/>
    <property type="molecule type" value="Genomic_DNA"/>
</dbReference>
<evidence type="ECO:0000256" key="8">
    <source>
        <dbReference type="ARBA" id="ARBA00023326"/>
    </source>
</evidence>
<reference evidence="14" key="1">
    <citation type="submission" date="2022-11" db="EMBL/GenBank/DDBJ databases">
        <title>Genome Sequence of Cubamyces cubensis.</title>
        <authorList>
            <person name="Buettner E."/>
        </authorList>
    </citation>
    <scope>NUCLEOTIDE SEQUENCE</scope>
    <source>
        <strain evidence="14">MPL-01</strain>
    </source>
</reference>
<comment type="similarity">
    <text evidence="10">Belongs to the glycosyl hydrolase 18 family.</text>
</comment>
<dbReference type="PROSITE" id="PS01095">
    <property type="entry name" value="GH18_1"/>
    <property type="match status" value="1"/>
</dbReference>
<dbReference type="GO" id="GO:0006032">
    <property type="term" value="P:chitin catabolic process"/>
    <property type="evidence" value="ECO:0007669"/>
    <property type="project" value="UniProtKB-KW"/>
</dbReference>
<evidence type="ECO:0000256" key="4">
    <source>
        <dbReference type="ARBA" id="ARBA00022801"/>
    </source>
</evidence>
<accession>A0AAD7U4V4</accession>
<evidence type="ECO:0000256" key="9">
    <source>
        <dbReference type="RuleBase" id="RU000489"/>
    </source>
</evidence>